<feature type="compositionally biased region" description="Pro residues" evidence="9">
    <location>
        <begin position="623"/>
        <end position="637"/>
    </location>
</feature>
<proteinExistence type="inferred from homology"/>
<evidence type="ECO:0000256" key="9">
    <source>
        <dbReference type="SAM" id="MobiDB-lite"/>
    </source>
</evidence>
<evidence type="ECO:0000256" key="1">
    <source>
        <dbReference type="ARBA" id="ARBA00004395"/>
    </source>
</evidence>
<evidence type="ECO:0000256" key="5">
    <source>
        <dbReference type="ARBA" id="ARBA00022927"/>
    </source>
</evidence>
<dbReference type="PANTHER" id="PTHR21443">
    <property type="entry name" value="CONSERVED OLIGOMERIC GOLGI COMPLEX COMPONENT 7"/>
    <property type="match status" value="1"/>
</dbReference>
<feature type="region of interest" description="Disordered" evidence="9">
    <location>
        <begin position="901"/>
        <end position="949"/>
    </location>
</feature>
<keyword evidence="6" id="KW-0333">Golgi apparatus</keyword>
<evidence type="ECO:0000313" key="10">
    <source>
        <dbReference type="EMBL" id="TFY60292.1"/>
    </source>
</evidence>
<evidence type="ECO:0000256" key="4">
    <source>
        <dbReference type="ARBA" id="ARBA00022448"/>
    </source>
</evidence>
<gene>
    <name evidence="10" type="ORF">EVJ58_g5238</name>
</gene>
<evidence type="ECO:0000256" key="2">
    <source>
        <dbReference type="ARBA" id="ARBA00005831"/>
    </source>
</evidence>
<dbReference type="Proteomes" id="UP000298390">
    <property type="component" value="Unassembled WGS sequence"/>
</dbReference>
<dbReference type="InterPro" id="IPR019335">
    <property type="entry name" value="COG7"/>
</dbReference>
<comment type="caution">
    <text evidence="10">The sequence shown here is derived from an EMBL/GenBank/DDBJ whole genome shotgun (WGS) entry which is preliminary data.</text>
</comment>
<keyword evidence="5" id="KW-0653">Protein transport</keyword>
<dbReference type="Pfam" id="PF10191">
    <property type="entry name" value="COG7"/>
    <property type="match status" value="2"/>
</dbReference>
<dbReference type="GO" id="GO:0000139">
    <property type="term" value="C:Golgi membrane"/>
    <property type="evidence" value="ECO:0007669"/>
    <property type="project" value="UniProtKB-SubCell"/>
</dbReference>
<reference evidence="10 11" key="1">
    <citation type="submission" date="2019-01" db="EMBL/GenBank/DDBJ databases">
        <title>Genome sequencing of the rare red list fungi Fomitopsis rosea.</title>
        <authorList>
            <person name="Buettner E."/>
            <person name="Kellner H."/>
        </authorList>
    </citation>
    <scope>NUCLEOTIDE SEQUENCE [LARGE SCALE GENOMIC DNA]</scope>
    <source>
        <strain evidence="10 11">DSM 105464</strain>
    </source>
</reference>
<feature type="region of interest" description="Disordered" evidence="9">
    <location>
        <begin position="364"/>
        <end position="401"/>
    </location>
</feature>
<feature type="compositionally biased region" description="Acidic residues" evidence="9">
    <location>
        <begin position="913"/>
        <end position="933"/>
    </location>
</feature>
<evidence type="ECO:0000256" key="8">
    <source>
        <dbReference type="ARBA" id="ARBA00031345"/>
    </source>
</evidence>
<dbReference type="AlphaFoldDB" id="A0A4Y9YDK9"/>
<dbReference type="GO" id="GO:0006890">
    <property type="term" value="P:retrograde vesicle-mediated transport, Golgi to endoplasmic reticulum"/>
    <property type="evidence" value="ECO:0007669"/>
    <property type="project" value="TreeGrafter"/>
</dbReference>
<dbReference type="EMBL" id="SEKV01000261">
    <property type="protein sequence ID" value="TFY60292.1"/>
    <property type="molecule type" value="Genomic_DNA"/>
</dbReference>
<dbReference type="STRING" id="34475.A0A4Y9YDK9"/>
<evidence type="ECO:0000256" key="3">
    <source>
        <dbReference type="ARBA" id="ARBA00020984"/>
    </source>
</evidence>
<dbReference type="GO" id="GO:0006886">
    <property type="term" value="P:intracellular protein transport"/>
    <property type="evidence" value="ECO:0007669"/>
    <property type="project" value="InterPro"/>
</dbReference>
<keyword evidence="4" id="KW-0813">Transport</keyword>
<protein>
    <recommendedName>
        <fullName evidence="3">Conserved oligomeric Golgi complex subunit 7</fullName>
    </recommendedName>
    <alternativeName>
        <fullName evidence="8">Component of oligomeric Golgi complex 7</fullName>
    </alternativeName>
</protein>
<feature type="compositionally biased region" description="Low complexity" evidence="9">
    <location>
        <begin position="381"/>
        <end position="390"/>
    </location>
</feature>
<comment type="similarity">
    <text evidence="2">Belongs to the COG7 family.</text>
</comment>
<dbReference type="GO" id="GO:0007030">
    <property type="term" value="P:Golgi organization"/>
    <property type="evidence" value="ECO:0007669"/>
    <property type="project" value="TreeGrafter"/>
</dbReference>
<comment type="subcellular location">
    <subcellularLocation>
        <location evidence="1">Golgi apparatus membrane</location>
        <topology evidence="1">Peripheral membrane protein</topology>
    </subcellularLocation>
</comment>
<evidence type="ECO:0000313" key="11">
    <source>
        <dbReference type="Proteomes" id="UP000298390"/>
    </source>
</evidence>
<evidence type="ECO:0000256" key="6">
    <source>
        <dbReference type="ARBA" id="ARBA00023034"/>
    </source>
</evidence>
<dbReference type="GO" id="GO:0017119">
    <property type="term" value="C:Golgi transport complex"/>
    <property type="evidence" value="ECO:0007669"/>
    <property type="project" value="InterPro"/>
</dbReference>
<feature type="region of interest" description="Disordered" evidence="9">
    <location>
        <begin position="620"/>
        <end position="641"/>
    </location>
</feature>
<evidence type="ECO:0000256" key="7">
    <source>
        <dbReference type="ARBA" id="ARBA00023136"/>
    </source>
</evidence>
<name>A0A4Y9YDK9_9APHY</name>
<keyword evidence="7" id="KW-0472">Membrane</keyword>
<organism evidence="10 11">
    <name type="scientific">Rhodofomes roseus</name>
    <dbReference type="NCBI Taxonomy" id="34475"/>
    <lineage>
        <taxon>Eukaryota</taxon>
        <taxon>Fungi</taxon>
        <taxon>Dikarya</taxon>
        <taxon>Basidiomycota</taxon>
        <taxon>Agaricomycotina</taxon>
        <taxon>Agaricomycetes</taxon>
        <taxon>Polyporales</taxon>
        <taxon>Rhodofomes</taxon>
    </lineage>
</organism>
<sequence length="949" mass="103059">MSSTDLLASLESQEDVVAWINSALEPDEALVDESPMELTELDRRVSSLVGALEIASEDTSATVERLIDDISRSATRLTYDLHFMRDGALSLQSILQNVETKSKASVAAETNVALERLHFLDTVKRNMEAAREVLREAESWGTLESDVTSLLGEKNYEKAAERLSEASKSMAVFENTPEYESRRTLMISLQNQLEASLSSALVAAVSSQDVAVCRNYFGIFSNIQREAEFRNYYYGSRRASLLEMWQNATLRDCEGSPDVGLAAQTFAAFLPTFYASFSTILQTERTSIPAIFPDPQQTLSTLISSTLSALQPTFSQHLADVSSFHGPNALRELIAAYRATEEFALTIEKILEKLGFSSLVTSAANTTTDGPRDHARRRSISRMSLSMSRRMPPHRSSESSATFPTLPVLDWDTDLFGPFIDFQADYASLERRLLDDGLASALQSTPRSTSGADYARVLRERAVDVFGAAEEAVTRCNAFTHGYGAAGLVRSVDHLVSAFAEASRSEIASRKSAATNSAGAETPGSETDLADLDYTAEDWAEIQALLHLLEAVRALLDRMVSFEGKLRGSLIQMSMYLRAARQDIGVFGSHDTGTTRGALHVLMQSTLNSAELHAIFESVDPEPSVPTQPAPSVPPSPDSRRMSFMGSGPLSPLMGLSAPSQPILTEARSAISAFAHACQVALQDTILGPLYAHLSAYPTLSLWATPDPSSKAAGATGATSAVHVPTFSLSPSTTMSRVAEGLLSLPRLFEVYADDDALAVSLHTLPFLSQRFLRALAESVQSPPAGPPELRSRRTASMALLPGQQIQAPPQPQDIQDMHFSPEGVTAAWLASLTRTLLARLTRDVLPKIPRLTLAGAAQLSADLGWLANIVEALNADWAPLRRWRKWIDVTDADGKKKIVEGATSWDGSADGEKDDDGDGEDNEDDLTEEGDSEAQVVRTVTKLRGWTT</sequence>
<accession>A0A4Y9YDK9</accession>
<dbReference type="PANTHER" id="PTHR21443:SF0">
    <property type="entry name" value="CONSERVED OLIGOMERIC GOLGI COMPLEX SUBUNIT 7"/>
    <property type="match status" value="1"/>
</dbReference>